<dbReference type="Pfam" id="PF18962">
    <property type="entry name" value="Por_Secre_tail"/>
    <property type="match status" value="1"/>
</dbReference>
<feature type="domain" description="Secretion system C-terminal sorting" evidence="3">
    <location>
        <begin position="358"/>
        <end position="432"/>
    </location>
</feature>
<keyword evidence="5" id="KW-1185">Reference proteome</keyword>
<comment type="caution">
    <text evidence="4">The sequence shown here is derived from an EMBL/GenBank/DDBJ whole genome shotgun (WGS) entry which is preliminary data.</text>
</comment>
<dbReference type="RefSeq" id="WP_224477211.1">
    <property type="nucleotide sequence ID" value="NZ_JAIUJS010000002.1"/>
</dbReference>
<dbReference type="SUPFAM" id="SSF55486">
    <property type="entry name" value="Metalloproteases ('zincins'), catalytic domain"/>
    <property type="match status" value="2"/>
</dbReference>
<evidence type="ECO:0000259" key="3">
    <source>
        <dbReference type="Pfam" id="PF18962"/>
    </source>
</evidence>
<evidence type="ECO:0000256" key="1">
    <source>
        <dbReference type="ARBA" id="ARBA00022729"/>
    </source>
</evidence>
<evidence type="ECO:0000313" key="5">
    <source>
        <dbReference type="Proteomes" id="UP001198402"/>
    </source>
</evidence>
<reference evidence="5" key="1">
    <citation type="submission" date="2023-07" db="EMBL/GenBank/DDBJ databases">
        <authorList>
            <person name="Yue Y."/>
        </authorList>
    </citation>
    <scope>NUCLEOTIDE SEQUENCE [LARGE SCALE GENOMIC DNA]</scope>
    <source>
        <strain evidence="5">2Y89</strain>
    </source>
</reference>
<dbReference type="InterPro" id="IPR026444">
    <property type="entry name" value="Secre_tail"/>
</dbReference>
<feature type="signal peptide" evidence="2">
    <location>
        <begin position="1"/>
        <end position="25"/>
    </location>
</feature>
<dbReference type="EMBL" id="JAIUJS010000002">
    <property type="protein sequence ID" value="MCA0152268.1"/>
    <property type="molecule type" value="Genomic_DNA"/>
</dbReference>
<dbReference type="NCBIfam" id="TIGR04183">
    <property type="entry name" value="Por_Secre_tail"/>
    <property type="match status" value="1"/>
</dbReference>
<keyword evidence="1 2" id="KW-0732">Signal</keyword>
<evidence type="ECO:0000256" key="2">
    <source>
        <dbReference type="SAM" id="SignalP"/>
    </source>
</evidence>
<feature type="chain" id="PRO_5045168567" evidence="2">
    <location>
        <begin position="26"/>
        <end position="435"/>
    </location>
</feature>
<accession>A0ABS7XX88</accession>
<dbReference type="Gene3D" id="3.40.390.10">
    <property type="entry name" value="Collagenase (Catalytic Domain)"/>
    <property type="match status" value="1"/>
</dbReference>
<evidence type="ECO:0000313" key="4">
    <source>
        <dbReference type="EMBL" id="MCA0152268.1"/>
    </source>
</evidence>
<proteinExistence type="predicted"/>
<protein>
    <submittedName>
        <fullName evidence="4">T9SS type A sorting domain-containing protein</fullName>
    </submittedName>
</protein>
<gene>
    <name evidence="4" type="ORF">LBV24_03500</name>
</gene>
<name>A0ABS7XX88_9FLAO</name>
<organism evidence="4 5">
    <name type="scientific">Winogradskyella vincentii</name>
    <dbReference type="NCBI Taxonomy" id="2877122"/>
    <lineage>
        <taxon>Bacteria</taxon>
        <taxon>Pseudomonadati</taxon>
        <taxon>Bacteroidota</taxon>
        <taxon>Flavobacteriia</taxon>
        <taxon>Flavobacteriales</taxon>
        <taxon>Flavobacteriaceae</taxon>
        <taxon>Winogradskyella</taxon>
    </lineage>
</organism>
<sequence>MTKITFNFKNLFACFVMASTLLLGAQDETTELQTYTPSEPICTLPPGEFTGLISIPRDPVTAAKMDAGGTPCATFVVNYNGFTPEAQAAFQYAVDIWANSIESPVPINLSATFASLGPGVLGSAGAETYITITSGAPGSQPNTFYPAALWEKLEGEDRSQFGGTNDISANFSSDTNWYYGTDANPPANQFDFVSVVLHELGHGLGFAGFANWEGGFPEDEGSIRFNGAASIYDAFIENGSGAAILSFPDPSAALADELVGNDLYCNAPTAIQQLNQGGTLPRVFAPTSWNPGSSYSHWNDSTFPNGDVNSLMTSAIGPGQANHNPGFITLGFFQDMGWGICPGALSVDDFTVSNVNVSPNPFVDEITVTLNKAYSDSFELNLIDINGRLIMSQKSDASNGRLTLSNLSDLDDALYFVKITNSSTGNSITKKVVKN</sequence>
<dbReference type="InterPro" id="IPR024079">
    <property type="entry name" value="MetalloPept_cat_dom_sf"/>
</dbReference>
<dbReference type="Proteomes" id="UP001198402">
    <property type="component" value="Unassembled WGS sequence"/>
</dbReference>